<dbReference type="GO" id="GO:0043041">
    <property type="term" value="P:amino acid activation for nonribosomal peptide biosynthetic process"/>
    <property type="evidence" value="ECO:0007669"/>
    <property type="project" value="TreeGrafter"/>
</dbReference>
<dbReference type="RefSeq" id="XP_021300570.1">
    <property type="nucleotide sequence ID" value="XM_021444895.1"/>
</dbReference>
<accession>A0A6J1BMM9</accession>
<dbReference type="GO" id="GO:0031177">
    <property type="term" value="F:phosphopantetheine binding"/>
    <property type="evidence" value="ECO:0007669"/>
    <property type="project" value="TreeGrafter"/>
</dbReference>
<feature type="non-terminal residue" evidence="4">
    <location>
        <position position="345"/>
    </location>
</feature>
<dbReference type="AlphaFoldDB" id="A0A6J1BMM9"/>
<organism evidence="3 4">
    <name type="scientific">Herrania umbratica</name>
    <dbReference type="NCBI Taxonomy" id="108875"/>
    <lineage>
        <taxon>Eukaryota</taxon>
        <taxon>Viridiplantae</taxon>
        <taxon>Streptophyta</taxon>
        <taxon>Embryophyta</taxon>
        <taxon>Tracheophyta</taxon>
        <taxon>Spermatophyta</taxon>
        <taxon>Magnoliopsida</taxon>
        <taxon>eudicotyledons</taxon>
        <taxon>Gunneridae</taxon>
        <taxon>Pentapetalae</taxon>
        <taxon>rosids</taxon>
        <taxon>malvids</taxon>
        <taxon>Malvales</taxon>
        <taxon>Malvaceae</taxon>
        <taxon>Byttnerioideae</taxon>
        <taxon>Herrania</taxon>
    </lineage>
</organism>
<proteinExistence type="predicted"/>
<gene>
    <name evidence="4" type="primary">LOC110428976</name>
</gene>
<dbReference type="OrthoDB" id="416786at2759"/>
<protein>
    <submittedName>
        <fullName evidence="4">Uncharacterized protein LOC110428976</fullName>
    </submittedName>
</protein>
<evidence type="ECO:0000256" key="1">
    <source>
        <dbReference type="SAM" id="MobiDB-lite"/>
    </source>
</evidence>
<dbReference type="PANTHER" id="PTHR45527">
    <property type="entry name" value="NONRIBOSOMAL PEPTIDE SYNTHETASE"/>
    <property type="match status" value="1"/>
</dbReference>
<dbReference type="GO" id="GO:0044550">
    <property type="term" value="P:secondary metabolite biosynthetic process"/>
    <property type="evidence" value="ECO:0007669"/>
    <property type="project" value="TreeGrafter"/>
</dbReference>
<feature type="region of interest" description="Disordered" evidence="1">
    <location>
        <begin position="44"/>
        <end position="74"/>
    </location>
</feature>
<dbReference type="Proteomes" id="UP000504621">
    <property type="component" value="Unplaced"/>
</dbReference>
<dbReference type="GO" id="GO:0005829">
    <property type="term" value="C:cytosol"/>
    <property type="evidence" value="ECO:0007669"/>
    <property type="project" value="TreeGrafter"/>
</dbReference>
<dbReference type="Pfam" id="PF00501">
    <property type="entry name" value="AMP-binding"/>
    <property type="match status" value="1"/>
</dbReference>
<reference evidence="4" key="1">
    <citation type="submission" date="2025-08" db="UniProtKB">
        <authorList>
            <consortium name="RefSeq"/>
        </authorList>
    </citation>
    <scope>IDENTIFICATION</scope>
    <source>
        <tissue evidence="4">Leaf</tissue>
    </source>
</reference>
<feature type="domain" description="AMP-dependent synthetase/ligase" evidence="2">
    <location>
        <begin position="91"/>
        <end position="211"/>
    </location>
</feature>
<evidence type="ECO:0000313" key="3">
    <source>
        <dbReference type="Proteomes" id="UP000504621"/>
    </source>
</evidence>
<dbReference type="InterPro" id="IPR000873">
    <property type="entry name" value="AMP-dep_synth/lig_dom"/>
</dbReference>
<sequence length="345" mass="35871">MADTARSPRRPQSPAGGAPPRGAVTPVVRLSESSTVVGLTRRLLTTASRQGAGRDRSASRGPRAARPARLPEGNRLDQLVEGRVDEYRRQGRAGRHAVEAAEGSLTYDALDGAANRLARFLRRRRVGAGDRVAVLLARPTDALTAQLALTKVGAVWVPLDAGLPDRSLAAVLAGSGAGLVITTAAAASRLAASDVDAIYLDRVAARVDAEDARRPTGAERGADAEAPAYVVVHADASTHGAALGLRAPAVGHPAVTNLVRVAAAILDIGETDRVHHDPHTGSDLAVLETWLPWVCGATVVTPPAGADLRGPALGRFLADRGITVLRADPARLAGIDVDLPRLRLL</sequence>
<dbReference type="Gene3D" id="3.40.50.980">
    <property type="match status" value="2"/>
</dbReference>
<name>A0A6J1BMM9_9ROSI</name>
<keyword evidence="3" id="KW-1185">Reference proteome</keyword>
<dbReference type="GeneID" id="110428976"/>
<evidence type="ECO:0000313" key="4">
    <source>
        <dbReference type="RefSeq" id="XP_021300570.1"/>
    </source>
</evidence>
<feature type="region of interest" description="Disordered" evidence="1">
    <location>
        <begin position="1"/>
        <end position="31"/>
    </location>
</feature>
<dbReference type="PANTHER" id="PTHR45527:SF1">
    <property type="entry name" value="FATTY ACID SYNTHASE"/>
    <property type="match status" value="1"/>
</dbReference>
<dbReference type="SUPFAM" id="SSF56801">
    <property type="entry name" value="Acetyl-CoA synthetase-like"/>
    <property type="match status" value="1"/>
</dbReference>
<evidence type="ECO:0000259" key="2">
    <source>
        <dbReference type="Pfam" id="PF00501"/>
    </source>
</evidence>
<feature type="compositionally biased region" description="Low complexity" evidence="1">
    <location>
        <begin position="59"/>
        <end position="71"/>
    </location>
</feature>